<sequence length="104" mass="11609">MRRCHPNGQQPLCGRDAQGADETDFRGTFLRIVPPTGPAAPFRHATVGIRIRKRGRKRGWATADISTLKSRIHVAPLKLCAREQPTAARSARSYDVTRLKYKTA</sequence>
<dbReference type="EMBL" id="QBLH01001859">
    <property type="protein sequence ID" value="TGZ50831.1"/>
    <property type="molecule type" value="Genomic_DNA"/>
</dbReference>
<dbReference type="Proteomes" id="UP000310200">
    <property type="component" value="Unassembled WGS sequence"/>
</dbReference>
<comment type="caution">
    <text evidence="2">The sequence shown here is derived from an EMBL/GenBank/DDBJ whole genome shotgun (WGS) entry which is preliminary data.</text>
</comment>
<feature type="region of interest" description="Disordered" evidence="1">
    <location>
        <begin position="1"/>
        <end position="20"/>
    </location>
</feature>
<proteinExistence type="predicted"/>
<gene>
    <name evidence="2" type="ORF">DBV15_01795</name>
</gene>
<reference evidence="2 3" key="1">
    <citation type="journal article" date="2019" name="Philos. Trans. R. Soc. Lond., B, Biol. Sci.">
        <title>Ant behaviour and brain gene expression of defending hosts depend on the ecological success of the intruding social parasite.</title>
        <authorList>
            <person name="Kaur R."/>
            <person name="Stoldt M."/>
            <person name="Jongepier E."/>
            <person name="Feldmeyer B."/>
            <person name="Menzel F."/>
            <person name="Bornberg-Bauer E."/>
            <person name="Foitzik S."/>
        </authorList>
    </citation>
    <scope>NUCLEOTIDE SEQUENCE [LARGE SCALE GENOMIC DNA]</scope>
    <source>
        <tissue evidence="2">Whole body</tissue>
    </source>
</reference>
<organism evidence="2 3">
    <name type="scientific">Temnothorax longispinosus</name>
    <dbReference type="NCBI Taxonomy" id="300112"/>
    <lineage>
        <taxon>Eukaryota</taxon>
        <taxon>Metazoa</taxon>
        <taxon>Ecdysozoa</taxon>
        <taxon>Arthropoda</taxon>
        <taxon>Hexapoda</taxon>
        <taxon>Insecta</taxon>
        <taxon>Pterygota</taxon>
        <taxon>Neoptera</taxon>
        <taxon>Endopterygota</taxon>
        <taxon>Hymenoptera</taxon>
        <taxon>Apocrita</taxon>
        <taxon>Aculeata</taxon>
        <taxon>Formicoidea</taxon>
        <taxon>Formicidae</taxon>
        <taxon>Myrmicinae</taxon>
        <taxon>Temnothorax</taxon>
    </lineage>
</organism>
<dbReference type="AlphaFoldDB" id="A0A4S2KM95"/>
<evidence type="ECO:0000313" key="2">
    <source>
        <dbReference type="EMBL" id="TGZ50831.1"/>
    </source>
</evidence>
<protein>
    <submittedName>
        <fullName evidence="2">Uncharacterized protein</fullName>
    </submittedName>
</protein>
<evidence type="ECO:0000256" key="1">
    <source>
        <dbReference type="SAM" id="MobiDB-lite"/>
    </source>
</evidence>
<accession>A0A4S2KM95</accession>
<name>A0A4S2KM95_9HYME</name>
<evidence type="ECO:0000313" key="3">
    <source>
        <dbReference type="Proteomes" id="UP000310200"/>
    </source>
</evidence>
<keyword evidence="3" id="KW-1185">Reference proteome</keyword>